<evidence type="ECO:0000256" key="2">
    <source>
        <dbReference type="ARBA" id="ARBA00004477"/>
    </source>
</evidence>
<feature type="compositionally biased region" description="Basic and acidic residues" evidence="14">
    <location>
        <begin position="566"/>
        <end position="584"/>
    </location>
</feature>
<evidence type="ECO:0000256" key="8">
    <source>
        <dbReference type="ARBA" id="ARBA00022824"/>
    </source>
</evidence>
<proteinExistence type="inferred from homology"/>
<dbReference type="PANTHER" id="PTHR12147">
    <property type="entry name" value="METALLOPEPTIDASE M28 FAMILY MEMBER"/>
    <property type="match status" value="1"/>
</dbReference>
<keyword evidence="9" id="KW-0862">Zinc</keyword>
<dbReference type="GO" id="GO:0046872">
    <property type="term" value="F:metal ion binding"/>
    <property type="evidence" value="ECO:0007669"/>
    <property type="project" value="UniProtKB-KW"/>
</dbReference>
<feature type="transmembrane region" description="Helical" evidence="15">
    <location>
        <begin position="670"/>
        <end position="689"/>
    </location>
</feature>
<feature type="domain" description="Endoplasmic reticulum metallopeptidase 1-like C-terminal" evidence="18">
    <location>
        <begin position="731"/>
        <end position="778"/>
    </location>
</feature>
<dbReference type="Pfam" id="PF04389">
    <property type="entry name" value="Peptidase_M28"/>
    <property type="match status" value="1"/>
</dbReference>
<name>A0A0G4H619_9ALVE</name>
<evidence type="ECO:0000259" key="18">
    <source>
        <dbReference type="Pfam" id="PF22248"/>
    </source>
</evidence>
<dbReference type="InterPro" id="IPR007484">
    <property type="entry name" value="Peptidase_M28"/>
</dbReference>
<evidence type="ECO:0000256" key="4">
    <source>
        <dbReference type="ARBA" id="ARBA00022670"/>
    </source>
</evidence>
<evidence type="ECO:0000256" key="15">
    <source>
        <dbReference type="SAM" id="Phobius"/>
    </source>
</evidence>
<sequence>MWTLFAFRVLWVALLSSCTVFLVRRLYQTAEPVDDAPLDTFSEGRTRAFLNQLSGLGPKEVGTIENEETAVNLIVDEVKSILASAKFGDMFHTEISVKSDYNGTLFVPFLHGTNQVYTGHTNVAIKLTPKTADPEAKAILVASHYDSAFGSPAGADANSMCAIMLETLRNLLNSSEEKLGTQLQFPIIFNFNGGEEPILMASHGFVAQHPWVGGEGEEIAEKKTSRRKNVHLPPPGGVPRNSKVRVLLNLEAAGSGGKEIIFQAGPGVPWVLRAYGRAVSSPCGLSLAQDVFELKIFPGDTDYRVFRDYGGMRGLDFAWANKGWVYHTSRDVAENVDKGSIQRYGDNLLALIRELQRDRDRHFAQGSEDPDDDRAALWFDVAGLFLVVLTKDFVFHYLLPFVVVLKVIALARTRLSVLGLMRAAWYQIWAIVRALVSGVLAGGLVFLGGADMFWLSRLHLAALLYAPLGVHAVLHCLKELQQRLERSRVKEGRSFPLAVPKSLWESEELKTAMAGVVVTWSILLYAASYFRLGSVYIPFLFVSSGSVLLLGLSLGPLPKSTGKGGVETKEEKKREGSSKGRGGDRGGCGGVLRLLCVVLGCLGLAFSFAIMMGGALLLLSAFLPVTSRAGEMPSSPDLVIGPVCSAVSALLFIGSLPLALVGLSSKSTRLFSPLVLLAPVLCGLVLLLGRLKEEKSGPVWLHDAEKKLPVQLREFIWPTGAGAGGTYEYWKPKRLFLVHMHRRFFSEDGILEHQDSGLSLAPVDFRGLRDLSESLESLGLFPPEFALQSSPYDSIPPSASSVEPAGKEDEEKKGQETFGSVAYVKQNPRGFARFPCDLRKSCAFEWPWVLPGLPPLHSIRYVYGEEYSLLREPGASRPLLTRAPSAFVGEQTETADPEAVQAAFRSSGLNEETAKWQLRSHRVFSTPLDEDAEGEQGRQRVVYWNEYNPETNRTRLDVAISAGAWSIVRFSAENLLAWSVSDPMPKARPACNCHQLMYAGGRGPYGFLFSLELEGKVGRTLQVTTHNFSGRTSSQKRVMDALPPWTDAVTGIFLTSVVRVPPPP</sequence>
<feature type="transmembrane region" description="Helical" evidence="15">
    <location>
        <begin position="536"/>
        <end position="554"/>
    </location>
</feature>
<comment type="similarity">
    <text evidence="3">Belongs to the peptidase M28 family.</text>
</comment>
<evidence type="ECO:0000256" key="11">
    <source>
        <dbReference type="ARBA" id="ARBA00023049"/>
    </source>
</evidence>
<feature type="signal peptide" evidence="16">
    <location>
        <begin position="1"/>
        <end position="18"/>
    </location>
</feature>
<feature type="chain" id="PRO_5005190966" evidence="16">
    <location>
        <begin position="19"/>
        <end position="1064"/>
    </location>
</feature>
<dbReference type="Gene3D" id="3.40.630.10">
    <property type="entry name" value="Zn peptidases"/>
    <property type="match status" value="1"/>
</dbReference>
<feature type="region of interest" description="Disordered" evidence="14">
    <location>
        <begin position="789"/>
        <end position="819"/>
    </location>
</feature>
<keyword evidence="7" id="KW-0378">Hydrolase</keyword>
<reference evidence="19" key="1">
    <citation type="submission" date="2014-11" db="EMBL/GenBank/DDBJ databases">
        <authorList>
            <person name="Otto D Thomas"/>
            <person name="Naeem Raeece"/>
        </authorList>
    </citation>
    <scope>NUCLEOTIDE SEQUENCE</scope>
</reference>
<accession>A0A0G4H619</accession>
<organism evidence="19">
    <name type="scientific">Chromera velia CCMP2878</name>
    <dbReference type="NCBI Taxonomy" id="1169474"/>
    <lineage>
        <taxon>Eukaryota</taxon>
        <taxon>Sar</taxon>
        <taxon>Alveolata</taxon>
        <taxon>Colpodellida</taxon>
        <taxon>Chromeraceae</taxon>
        <taxon>Chromera</taxon>
    </lineage>
</organism>
<feature type="region of interest" description="Disordered" evidence="14">
    <location>
        <begin position="560"/>
        <end position="584"/>
    </location>
</feature>
<evidence type="ECO:0000256" key="1">
    <source>
        <dbReference type="ARBA" id="ARBA00001947"/>
    </source>
</evidence>
<keyword evidence="6" id="KW-0479">Metal-binding</keyword>
<keyword evidence="10 15" id="KW-1133">Transmembrane helix</keyword>
<feature type="compositionally biased region" description="Basic and acidic residues" evidence="14">
    <location>
        <begin position="805"/>
        <end position="815"/>
    </location>
</feature>
<comment type="cofactor">
    <cofactor evidence="1">
        <name>Zn(2+)</name>
        <dbReference type="ChEBI" id="CHEBI:29105"/>
    </cofactor>
</comment>
<keyword evidence="8" id="KW-0256">Endoplasmic reticulum</keyword>
<feature type="transmembrane region" description="Helical" evidence="15">
    <location>
        <begin position="393"/>
        <end position="411"/>
    </location>
</feature>
<feature type="transmembrane region" description="Helical" evidence="15">
    <location>
        <begin position="639"/>
        <end position="663"/>
    </location>
</feature>
<dbReference type="SUPFAM" id="SSF53187">
    <property type="entry name" value="Zn-dependent exopeptidases"/>
    <property type="match status" value="1"/>
</dbReference>
<feature type="transmembrane region" description="Helical" evidence="15">
    <location>
        <begin position="591"/>
        <end position="619"/>
    </location>
</feature>
<feature type="transmembrane region" description="Helical" evidence="15">
    <location>
        <begin position="458"/>
        <end position="477"/>
    </location>
</feature>
<dbReference type="GO" id="GO:0008235">
    <property type="term" value="F:metalloexopeptidase activity"/>
    <property type="evidence" value="ECO:0007669"/>
    <property type="project" value="InterPro"/>
</dbReference>
<dbReference type="GO" id="GO:0006508">
    <property type="term" value="P:proteolysis"/>
    <property type="evidence" value="ECO:0007669"/>
    <property type="project" value="UniProtKB-KW"/>
</dbReference>
<keyword evidence="12 15" id="KW-0472">Membrane</keyword>
<feature type="transmembrane region" description="Helical" evidence="15">
    <location>
        <begin position="423"/>
        <end position="446"/>
    </location>
</feature>
<evidence type="ECO:0000256" key="9">
    <source>
        <dbReference type="ARBA" id="ARBA00022833"/>
    </source>
</evidence>
<dbReference type="GO" id="GO:0005789">
    <property type="term" value="C:endoplasmic reticulum membrane"/>
    <property type="evidence" value="ECO:0007669"/>
    <property type="project" value="UniProtKB-SubCell"/>
</dbReference>
<evidence type="ECO:0000256" key="7">
    <source>
        <dbReference type="ARBA" id="ARBA00022801"/>
    </source>
</evidence>
<feature type="transmembrane region" description="Helical" evidence="15">
    <location>
        <begin position="511"/>
        <end position="530"/>
    </location>
</feature>
<gene>
    <name evidence="19" type="ORF">Cvel_24830</name>
</gene>
<dbReference type="EMBL" id="CDMZ01001918">
    <property type="protein sequence ID" value="CEM39262.1"/>
    <property type="molecule type" value="Genomic_DNA"/>
</dbReference>
<dbReference type="VEuPathDB" id="CryptoDB:Cvel_24830"/>
<keyword evidence="13" id="KW-0325">Glycoprotein</keyword>
<dbReference type="AlphaFoldDB" id="A0A0G4H619"/>
<evidence type="ECO:0000256" key="10">
    <source>
        <dbReference type="ARBA" id="ARBA00022989"/>
    </source>
</evidence>
<keyword evidence="5 15" id="KW-0812">Transmembrane</keyword>
<protein>
    <submittedName>
        <fullName evidence="19">Uncharacterized protein</fullName>
    </submittedName>
</protein>
<evidence type="ECO:0000256" key="6">
    <source>
        <dbReference type="ARBA" id="ARBA00022723"/>
    </source>
</evidence>
<keyword evidence="16" id="KW-0732">Signal</keyword>
<feature type="compositionally biased region" description="Polar residues" evidence="14">
    <location>
        <begin position="789"/>
        <end position="801"/>
    </location>
</feature>
<dbReference type="Pfam" id="PF22248">
    <property type="entry name" value="ERMP1_C"/>
    <property type="match status" value="1"/>
</dbReference>
<feature type="domain" description="Peptidase M28" evidence="17">
    <location>
        <begin position="122"/>
        <end position="351"/>
    </location>
</feature>
<evidence type="ECO:0000256" key="16">
    <source>
        <dbReference type="SAM" id="SignalP"/>
    </source>
</evidence>
<dbReference type="PANTHER" id="PTHR12147:SF22">
    <property type="entry name" value="ENDOPLASMIC RETICULUM METALLOPEPTIDASE 1"/>
    <property type="match status" value="1"/>
</dbReference>
<dbReference type="InterPro" id="IPR053973">
    <property type="entry name" value="ERMP1-like_C"/>
</dbReference>
<evidence type="ECO:0000256" key="14">
    <source>
        <dbReference type="SAM" id="MobiDB-lite"/>
    </source>
</evidence>
<dbReference type="CDD" id="cd03875">
    <property type="entry name" value="M28_Fxna_like"/>
    <property type="match status" value="1"/>
</dbReference>
<dbReference type="InterPro" id="IPR045175">
    <property type="entry name" value="M28_fam"/>
</dbReference>
<evidence type="ECO:0000256" key="3">
    <source>
        <dbReference type="ARBA" id="ARBA00010918"/>
    </source>
</evidence>
<evidence type="ECO:0000313" key="19">
    <source>
        <dbReference type="EMBL" id="CEM39262.1"/>
    </source>
</evidence>
<evidence type="ECO:0000256" key="12">
    <source>
        <dbReference type="ARBA" id="ARBA00023136"/>
    </source>
</evidence>
<evidence type="ECO:0000256" key="5">
    <source>
        <dbReference type="ARBA" id="ARBA00022692"/>
    </source>
</evidence>
<dbReference type="FunFam" id="3.40.630.10:FF:000008">
    <property type="entry name" value="Endoplasmic reticulum metallopeptidase 1"/>
    <property type="match status" value="2"/>
</dbReference>
<dbReference type="InterPro" id="IPR048024">
    <property type="entry name" value="Fxna-like_M28_dom"/>
</dbReference>
<keyword evidence="4" id="KW-0645">Protease</keyword>
<comment type="subcellular location">
    <subcellularLocation>
        <location evidence="2">Endoplasmic reticulum membrane</location>
        <topology evidence="2">Multi-pass membrane protein</topology>
    </subcellularLocation>
</comment>
<evidence type="ECO:0000259" key="17">
    <source>
        <dbReference type="Pfam" id="PF04389"/>
    </source>
</evidence>
<keyword evidence="11" id="KW-0482">Metalloprotease</keyword>
<evidence type="ECO:0000256" key="13">
    <source>
        <dbReference type="ARBA" id="ARBA00023180"/>
    </source>
</evidence>